<name>A0A0G0XCQ4_UNCKA</name>
<evidence type="ECO:0000313" key="3">
    <source>
        <dbReference type="EMBL" id="KKS22162.1"/>
    </source>
</evidence>
<dbReference type="AlphaFoldDB" id="A0A0G0XCQ4"/>
<sequence length="185" mass="20804">MKFNASQLLENVVNSNASDLHISVGDPPYIRVNTVLQPVKDFPAMTTEDVNYFLSQLLEEDQLQLLDVNRELDFSVALGTKARFRVNAFFQKGTPSVALRLIPAVIPSLESLHLPDVLVKLCEMKQGLFLVVGPTGHGKSTTIASMIDRINETRSEHIVTVEDPIEYIFTNKKSLIEQREMYIDT</sequence>
<proteinExistence type="inferred from homology"/>
<feature type="non-terminal residue" evidence="3">
    <location>
        <position position="185"/>
    </location>
</feature>
<dbReference type="Gene3D" id="3.30.450.90">
    <property type="match status" value="1"/>
</dbReference>
<comment type="similarity">
    <text evidence="1">Belongs to the GSP E family.</text>
</comment>
<dbReference type="EMBL" id="LCCA01000012">
    <property type="protein sequence ID" value="KKS22162.1"/>
    <property type="molecule type" value="Genomic_DNA"/>
</dbReference>
<feature type="domain" description="Bacterial type II secretion system protein E" evidence="2">
    <location>
        <begin position="7"/>
        <end position="169"/>
    </location>
</feature>
<dbReference type="STRING" id="1619103.UU80_C0012G0001"/>
<comment type="caution">
    <text evidence="3">The sequence shown here is derived from an EMBL/GenBank/DDBJ whole genome shotgun (WGS) entry which is preliminary data.</text>
</comment>
<dbReference type="SUPFAM" id="SSF52540">
    <property type="entry name" value="P-loop containing nucleoside triphosphate hydrolases"/>
    <property type="match status" value="1"/>
</dbReference>
<dbReference type="Pfam" id="PF00437">
    <property type="entry name" value="T2SSE"/>
    <property type="match status" value="1"/>
</dbReference>
<evidence type="ECO:0000259" key="2">
    <source>
        <dbReference type="Pfam" id="PF00437"/>
    </source>
</evidence>
<evidence type="ECO:0000256" key="1">
    <source>
        <dbReference type="ARBA" id="ARBA00006611"/>
    </source>
</evidence>
<dbReference type="InterPro" id="IPR027417">
    <property type="entry name" value="P-loop_NTPase"/>
</dbReference>
<dbReference type="GO" id="GO:0016887">
    <property type="term" value="F:ATP hydrolysis activity"/>
    <property type="evidence" value="ECO:0007669"/>
    <property type="project" value="InterPro"/>
</dbReference>
<dbReference type="PANTHER" id="PTHR30486">
    <property type="entry name" value="TWITCHING MOTILITY PROTEIN PILT"/>
    <property type="match status" value="1"/>
</dbReference>
<dbReference type="Gene3D" id="3.40.50.300">
    <property type="entry name" value="P-loop containing nucleotide triphosphate hydrolases"/>
    <property type="match status" value="1"/>
</dbReference>
<dbReference type="Proteomes" id="UP000034920">
    <property type="component" value="Unassembled WGS sequence"/>
</dbReference>
<accession>A0A0G0XCQ4</accession>
<protein>
    <submittedName>
        <fullName evidence="3">Twitching motility protein PilT</fullName>
    </submittedName>
</protein>
<organism evidence="3 4">
    <name type="scientific">candidate division WWE3 bacterium GW2011_GWA1_41_8</name>
    <dbReference type="NCBI Taxonomy" id="1619103"/>
    <lineage>
        <taxon>Bacteria</taxon>
        <taxon>Katanobacteria</taxon>
    </lineage>
</organism>
<dbReference type="PANTHER" id="PTHR30486:SF16">
    <property type="entry name" value="TWITCHING MOTILITY PROTEIN PILT"/>
    <property type="match status" value="1"/>
</dbReference>
<dbReference type="InterPro" id="IPR001482">
    <property type="entry name" value="T2SS/T4SS_dom"/>
</dbReference>
<reference evidence="3 4" key="1">
    <citation type="journal article" date="2015" name="Nature">
        <title>rRNA introns, odd ribosomes, and small enigmatic genomes across a large radiation of phyla.</title>
        <authorList>
            <person name="Brown C.T."/>
            <person name="Hug L.A."/>
            <person name="Thomas B.C."/>
            <person name="Sharon I."/>
            <person name="Castelle C.J."/>
            <person name="Singh A."/>
            <person name="Wilkins M.J."/>
            <person name="Williams K.H."/>
            <person name="Banfield J.F."/>
        </authorList>
    </citation>
    <scope>NUCLEOTIDE SEQUENCE [LARGE SCALE GENOMIC DNA]</scope>
</reference>
<gene>
    <name evidence="3" type="ORF">UU80_C0012G0001</name>
</gene>
<evidence type="ECO:0000313" key="4">
    <source>
        <dbReference type="Proteomes" id="UP000034920"/>
    </source>
</evidence>
<dbReference type="InterPro" id="IPR050921">
    <property type="entry name" value="T4SS_GSP_E_ATPase"/>
</dbReference>